<dbReference type="Proteomes" id="UP001336835">
    <property type="component" value="Unassembled WGS sequence"/>
</dbReference>
<gene>
    <name evidence="2" type="ORF">VRU48_06180</name>
</gene>
<evidence type="ECO:0000313" key="3">
    <source>
        <dbReference type="Proteomes" id="UP001336835"/>
    </source>
</evidence>
<accession>A0ABU7I5E1</accession>
<feature type="compositionally biased region" description="Basic and acidic residues" evidence="1">
    <location>
        <begin position="21"/>
        <end position="30"/>
    </location>
</feature>
<reference evidence="2 3" key="1">
    <citation type="submission" date="2024-01" db="EMBL/GenBank/DDBJ databases">
        <title>Pedobacter sp. nov., isolated from fresh soil.</title>
        <authorList>
            <person name="Le N.T.T."/>
        </authorList>
    </citation>
    <scope>NUCLEOTIDE SEQUENCE [LARGE SCALE GENOMIC DNA]</scope>
    <source>
        <strain evidence="2 3">KR3-3</strain>
    </source>
</reference>
<evidence type="ECO:0000256" key="1">
    <source>
        <dbReference type="SAM" id="MobiDB-lite"/>
    </source>
</evidence>
<feature type="region of interest" description="Disordered" evidence="1">
    <location>
        <begin position="1"/>
        <end position="64"/>
    </location>
</feature>
<comment type="caution">
    <text evidence="2">The sequence shown here is derived from an EMBL/GenBank/DDBJ whole genome shotgun (WGS) entry which is preliminary data.</text>
</comment>
<organism evidence="2 3">
    <name type="scientific">Pedobacter albus</name>
    <dbReference type="NCBI Taxonomy" id="3113905"/>
    <lineage>
        <taxon>Bacteria</taxon>
        <taxon>Pseudomonadati</taxon>
        <taxon>Bacteroidota</taxon>
        <taxon>Sphingobacteriia</taxon>
        <taxon>Sphingobacteriales</taxon>
        <taxon>Sphingobacteriaceae</taxon>
        <taxon>Pedobacter</taxon>
    </lineage>
</organism>
<feature type="compositionally biased region" description="Basic and acidic residues" evidence="1">
    <location>
        <begin position="1"/>
        <end position="14"/>
    </location>
</feature>
<feature type="compositionally biased region" description="Basic and acidic residues" evidence="1">
    <location>
        <begin position="51"/>
        <end position="64"/>
    </location>
</feature>
<keyword evidence="3" id="KW-1185">Reference proteome</keyword>
<sequence>MMEKPKKKLPKTEEQVPDALNRSHEHEHLSGSRPVGYGSSTQTDGHGNRSRPQDPDKQNPKLKD</sequence>
<dbReference type="EMBL" id="JAZDQT010000001">
    <property type="protein sequence ID" value="MEE1944687.1"/>
    <property type="molecule type" value="Genomic_DNA"/>
</dbReference>
<evidence type="ECO:0000313" key="2">
    <source>
        <dbReference type="EMBL" id="MEE1944687.1"/>
    </source>
</evidence>
<dbReference type="RefSeq" id="WP_330107049.1">
    <property type="nucleotide sequence ID" value="NZ_JAZDQT010000001.1"/>
</dbReference>
<proteinExistence type="predicted"/>
<protein>
    <submittedName>
        <fullName evidence="2">Uncharacterized protein</fullName>
    </submittedName>
</protein>
<name>A0ABU7I5E1_9SPHI</name>